<keyword evidence="4" id="KW-0539">Nucleus</keyword>
<dbReference type="AlphaFoldDB" id="A0A8B7BBY5"/>
<evidence type="ECO:0000256" key="3">
    <source>
        <dbReference type="ARBA" id="ARBA00022553"/>
    </source>
</evidence>
<reference evidence="6" key="1">
    <citation type="submission" date="2025-08" db="UniProtKB">
        <authorList>
            <consortium name="RefSeq"/>
        </authorList>
    </citation>
    <scope>IDENTIFICATION</scope>
</reference>
<evidence type="ECO:0000313" key="5">
    <source>
        <dbReference type="Proteomes" id="UP000694850"/>
    </source>
</evidence>
<evidence type="ECO:0000256" key="1">
    <source>
        <dbReference type="ARBA" id="ARBA00004123"/>
    </source>
</evidence>
<comment type="similarity">
    <text evidence="2">Belongs to the AF4 family.</text>
</comment>
<keyword evidence="5" id="KW-1185">Reference proteome</keyword>
<sequence>MKDFLTDRSNQSHLVGIPKPGVPQTPVNKIDEHFAADSRTQTQSSSVCSTASSTPAAVSGQQSKRGTMGWQKAGHPPSDGQQRSTQQGSLRTLLGDGVGRQQPRAKQVCNVEVGLQTQDRPSAMSAKHSSSGHCVQNFPPSLASKPSLVQQKPTAYVRPMDGQDQAPDESPKLKSSAETSVHCTSYRGVPATKPESARTKAKLSKFSIPKQGEESRTGETNSCVEEIIREMTWLPPLSAIQPPGKVEPSKFPFPNKDSQLVSSGHNNPKKGDAEPESPDNGTSNTSMLEDDLKLSSDEEENEQQAAQRTALRALSDSTVVQQSNCRASVPSSKGSSSGGGSSSSSSSSSSDSESSSGSDSETESSSSESEGSKPPHFSSPEAEPASSNKWQLDKWLNKVNPHKPPILIQNESHGPESNQYYTPVKDEVQECGKLPDICQTSLREKEIKSTCKEEQRPRTANKAPGSKGVKQKSPPAAVSVAVTTTAPPPAVPSVPTESAPAPARRSAGKKPTRRTERSSANDSTNCHRPEEPTAGDTLGASVVVPSEPTKTRPCGNSRTGHRKELRSSVTCEKRRTRGLSRIVPKSKEFIETESSSSSSSSDSDLESEQEEYPPSKPQATAPSSLSSGSDQRLKEAANSISSGSGPRAPVGSINARTTSDIAKELEEQFYTLVPFGRNELLSPLKDSDEVRSLWVKIDLTLLSRIPEHLPQEPVALSTSAAKDAESAPLSLLSDAPPEKTLPKSKRKRKCENEDDYRESKKAQVEKDSSSRLTTSANNTVSANHCSMSISSLAIPINKNEKMLRSPISPLSDASKHKYSSEDLTSSSRPNSTGLFTSTSSNKKHKAENQLPSHTGDLTKAAHNNSENVLLHNKSRLQTEPWSPVSNGHRDCKRQKLVFDDMPRSADYFMQEAKRMKHKADAMVEKFGKALNYAEAALSFIECGNAMEQGPMESKSPYTMYSETVELIRYAMRLKTHSGPNATPEDKQLAALCYRCLALLYWRMFRLKRDHAVKYSKALIDYFKNSSKAAQAPSPWGASGKSTGTPSPMSPNPSPTSSVGSQGSLSNTSTLSPSTIVSIPQRIHQMAANHVSITNSILHSYDYWEMADNLAKENREFFNDLDLLMGPVTLHSSMEHLVQYSQQGLHWLRNSTHLS</sequence>
<dbReference type="Proteomes" id="UP000694850">
    <property type="component" value="Unplaced"/>
</dbReference>
<evidence type="ECO:0000256" key="4">
    <source>
        <dbReference type="ARBA" id="ARBA00023242"/>
    </source>
</evidence>
<dbReference type="GO" id="GO:0032783">
    <property type="term" value="C:super elongation complex"/>
    <property type="evidence" value="ECO:0007669"/>
    <property type="project" value="TreeGrafter"/>
</dbReference>
<comment type="subcellular location">
    <subcellularLocation>
        <location evidence="1">Nucleus</location>
    </subcellularLocation>
</comment>
<dbReference type="Pfam" id="PF18875">
    <property type="entry name" value="AF4_int"/>
    <property type="match status" value="1"/>
</dbReference>
<dbReference type="RefSeq" id="XP_007957665.2">
    <property type="nucleotide sequence ID" value="XM_007959474.2"/>
</dbReference>
<keyword evidence="3" id="KW-0597">Phosphoprotein</keyword>
<dbReference type="InterPro" id="IPR007797">
    <property type="entry name" value="AF4/FMR2"/>
</dbReference>
<dbReference type="PANTHER" id="PTHR10528">
    <property type="entry name" value="AF4/FMR2 FAMILY MEMBER"/>
    <property type="match status" value="1"/>
</dbReference>
<proteinExistence type="inferred from homology"/>
<dbReference type="Pfam" id="PF05110">
    <property type="entry name" value="AF-4"/>
    <property type="match status" value="1"/>
</dbReference>
<dbReference type="PANTHER" id="PTHR10528:SF16">
    <property type="entry name" value="AF4_FMR2 FAMILY MEMBER 3"/>
    <property type="match status" value="1"/>
</dbReference>
<accession>A0A8B7BBY5</accession>
<evidence type="ECO:0000256" key="2">
    <source>
        <dbReference type="ARBA" id="ARBA00007354"/>
    </source>
</evidence>
<dbReference type="Gene3D" id="6.10.250.2670">
    <property type="match status" value="1"/>
</dbReference>
<dbReference type="GeneID" id="103213728"/>
<dbReference type="GO" id="GO:0010468">
    <property type="term" value="P:regulation of gene expression"/>
    <property type="evidence" value="ECO:0007669"/>
    <property type="project" value="InterPro"/>
</dbReference>
<dbReference type="OrthoDB" id="6382204at2759"/>
<name>A0A8B7BBY5_ORYAF</name>
<dbReference type="CTD" id="3899"/>
<evidence type="ECO:0000313" key="6">
    <source>
        <dbReference type="RefSeq" id="XP_007957665.2"/>
    </source>
</evidence>
<organism evidence="5 6">
    <name type="scientific">Orycteropus afer afer</name>
    <dbReference type="NCBI Taxonomy" id="1230840"/>
    <lineage>
        <taxon>Eukaryota</taxon>
        <taxon>Metazoa</taxon>
        <taxon>Chordata</taxon>
        <taxon>Craniata</taxon>
        <taxon>Vertebrata</taxon>
        <taxon>Euteleostomi</taxon>
        <taxon>Mammalia</taxon>
        <taxon>Eutheria</taxon>
        <taxon>Afrotheria</taxon>
        <taxon>Tubulidentata</taxon>
        <taxon>Orycteropodidae</taxon>
        <taxon>Orycteropus</taxon>
    </lineage>
</organism>
<gene>
    <name evidence="6" type="primary">AFF3</name>
</gene>
<dbReference type="InterPro" id="IPR043640">
    <property type="entry name" value="AF4/FMR2_CHD"/>
</dbReference>
<dbReference type="InterPro" id="IPR043639">
    <property type="entry name" value="AF4_int"/>
</dbReference>
<dbReference type="Pfam" id="PF18876">
    <property type="entry name" value="AFF4_CHD"/>
    <property type="match status" value="1"/>
</dbReference>
<protein>
    <submittedName>
        <fullName evidence="6">AF4/FMR2 family member 3</fullName>
    </submittedName>
</protein>